<dbReference type="EC" id="3.1.1.96" evidence="2"/>
<evidence type="ECO:0000313" key="3">
    <source>
        <dbReference type="EMBL" id="PRZ48860.1"/>
    </source>
</evidence>
<dbReference type="EMBL" id="PVUF01000003">
    <property type="protein sequence ID" value="PRZ48860.1"/>
    <property type="molecule type" value="Genomic_DNA"/>
</dbReference>
<dbReference type="Gene3D" id="3.50.80.10">
    <property type="entry name" value="D-tyrosyl-tRNA(Tyr) deacylase"/>
    <property type="match status" value="1"/>
</dbReference>
<sequence length="156" mass="16440">MRALLQRVSAASVTVDSATIGEIGPGILVLICAMQGDSEAEAEHLVHKISRLRIFRDDAGKMNRSVADVGGSVLVVSQFTLAADTRSGTRPGFSKAAPPAKGEELYHCFCDKMRATGLPVATGAFGADMKVSLVNDGPVTVWLDTDDRPNKSARPG</sequence>
<dbReference type="EMBL" id="CP136704">
    <property type="protein sequence ID" value="WOI34720.1"/>
    <property type="molecule type" value="Genomic_DNA"/>
</dbReference>
<comment type="similarity">
    <text evidence="1 2">Belongs to the DTD family.</text>
</comment>
<dbReference type="GO" id="GO:0000049">
    <property type="term" value="F:tRNA binding"/>
    <property type="evidence" value="ECO:0007669"/>
    <property type="project" value="UniProtKB-UniRule"/>
</dbReference>
<dbReference type="PANTHER" id="PTHR10472">
    <property type="entry name" value="D-TYROSYL-TRNA TYR DEACYLASE"/>
    <property type="match status" value="1"/>
</dbReference>
<dbReference type="FunFam" id="3.50.80.10:FF:000001">
    <property type="entry name" value="D-aminoacyl-tRNA deacylase"/>
    <property type="match status" value="1"/>
</dbReference>
<evidence type="ECO:0000313" key="4">
    <source>
        <dbReference type="EMBL" id="WOI34720.1"/>
    </source>
</evidence>
<dbReference type="InterPro" id="IPR003732">
    <property type="entry name" value="Daa-tRNA_deacyls_DTD"/>
</dbReference>
<evidence type="ECO:0000256" key="1">
    <source>
        <dbReference type="ARBA" id="ARBA00009673"/>
    </source>
</evidence>
<dbReference type="GO" id="GO:0019478">
    <property type="term" value="P:D-amino acid catabolic process"/>
    <property type="evidence" value="ECO:0007669"/>
    <property type="project" value="UniProtKB-UniRule"/>
</dbReference>
<name>A0A2T1AJU4_TRISK</name>
<reference evidence="4 6" key="2">
    <citation type="submission" date="2023-10" db="EMBL/GenBank/DDBJ databases">
        <title>Eight complete genome sequences of bacteria isolated from laboratory stock of Giant Kelp gametophytes.</title>
        <authorList>
            <person name="Tolentino B."/>
            <person name="Nuzhdin S."/>
        </authorList>
    </citation>
    <scope>NUCLEOTIDE SEQUENCE [LARGE SCALE GENOMIC DNA]</scope>
    <source>
        <strain evidence="4 6">LC.270.F.C4</strain>
    </source>
</reference>
<dbReference type="Proteomes" id="UP001302666">
    <property type="component" value="Chromosome"/>
</dbReference>
<comment type="subcellular location">
    <subcellularLocation>
        <location evidence="2">Cytoplasm</location>
    </subcellularLocation>
</comment>
<feature type="short sequence motif" description="Gly-cisPro motif, important for rejection of L-amino acids" evidence="2">
    <location>
        <begin position="137"/>
        <end position="138"/>
    </location>
</feature>
<gene>
    <name evidence="2 4" type="primary">dtd</name>
    <name evidence="3" type="ORF">CLV89_103172</name>
    <name evidence="4" type="ORF">R1T40_08335</name>
</gene>
<dbReference type="GO" id="GO:0051500">
    <property type="term" value="F:D-tyrosyl-tRNA(Tyr) deacylase activity"/>
    <property type="evidence" value="ECO:0007669"/>
    <property type="project" value="TreeGrafter"/>
</dbReference>
<comment type="domain">
    <text evidence="2">A Gly-cisPro motif from one monomer fits into the active site of the other monomer to allow specific chiral rejection of L-amino acids.</text>
</comment>
<dbReference type="OrthoDB" id="9801395at2"/>
<dbReference type="HAMAP" id="MF_00518">
    <property type="entry name" value="Deacylase_Dtd"/>
    <property type="match status" value="1"/>
</dbReference>
<keyword evidence="6" id="KW-1185">Reference proteome</keyword>
<keyword evidence="2" id="KW-0963">Cytoplasm</keyword>
<dbReference type="GO" id="GO:0005737">
    <property type="term" value="C:cytoplasm"/>
    <property type="evidence" value="ECO:0007669"/>
    <property type="project" value="UniProtKB-SubCell"/>
</dbReference>
<dbReference type="NCBIfam" id="TIGR00256">
    <property type="entry name" value="D-aminoacyl-tRNA deacylase"/>
    <property type="match status" value="1"/>
</dbReference>
<protein>
    <recommendedName>
        <fullName evidence="2">D-aminoacyl-tRNA deacylase</fullName>
        <shortName evidence="2">DTD</shortName>
        <ecNumber evidence="2">3.1.1.96</ecNumber>
    </recommendedName>
    <alternativeName>
        <fullName evidence="2">Gly-tRNA(Ala) deacylase</fullName>
        <ecNumber evidence="2">3.1.1.-</ecNumber>
    </alternativeName>
</protein>
<dbReference type="SUPFAM" id="SSF69500">
    <property type="entry name" value="DTD-like"/>
    <property type="match status" value="1"/>
</dbReference>
<evidence type="ECO:0000256" key="2">
    <source>
        <dbReference type="HAMAP-Rule" id="MF_00518"/>
    </source>
</evidence>
<accession>A0A2T1AJU4</accession>
<evidence type="ECO:0000313" key="5">
    <source>
        <dbReference type="Proteomes" id="UP000237718"/>
    </source>
</evidence>
<keyword evidence="2" id="KW-0820">tRNA-binding</keyword>
<dbReference type="InterPro" id="IPR023509">
    <property type="entry name" value="DTD-like_sf"/>
</dbReference>
<evidence type="ECO:0000313" key="6">
    <source>
        <dbReference type="Proteomes" id="UP001302666"/>
    </source>
</evidence>
<dbReference type="Pfam" id="PF02580">
    <property type="entry name" value="Tyr_Deacylase"/>
    <property type="match status" value="1"/>
</dbReference>
<keyword evidence="2 4" id="KW-0378">Hydrolase</keyword>
<dbReference type="EC" id="3.1.1.-" evidence="2"/>
<dbReference type="PANTHER" id="PTHR10472:SF5">
    <property type="entry name" value="D-AMINOACYL-TRNA DEACYLASE 1"/>
    <property type="match status" value="1"/>
</dbReference>
<comment type="function">
    <text evidence="2">An aminoacyl-tRNA editing enzyme that deacylates mischarged D-aminoacyl-tRNAs. Also deacylates mischarged glycyl-tRNA(Ala), protecting cells against glycine mischarging by AlaRS. Acts via tRNA-based rather than protein-based catalysis; rejects L-amino acids rather than detecting D-amino acids in the active site. By recycling D-aminoacyl-tRNA to D-amino acids and free tRNA molecules, this enzyme counteracts the toxicity associated with the formation of D-aminoacyl-tRNA entities in vivo and helps enforce protein L-homochirality.</text>
</comment>
<comment type="subunit">
    <text evidence="2">Homodimer.</text>
</comment>
<comment type="catalytic activity">
    <reaction evidence="2">
        <text>glycyl-tRNA(Ala) + H2O = tRNA(Ala) + glycine + H(+)</text>
        <dbReference type="Rhea" id="RHEA:53744"/>
        <dbReference type="Rhea" id="RHEA-COMP:9657"/>
        <dbReference type="Rhea" id="RHEA-COMP:13640"/>
        <dbReference type="ChEBI" id="CHEBI:15377"/>
        <dbReference type="ChEBI" id="CHEBI:15378"/>
        <dbReference type="ChEBI" id="CHEBI:57305"/>
        <dbReference type="ChEBI" id="CHEBI:78442"/>
        <dbReference type="ChEBI" id="CHEBI:78522"/>
    </reaction>
</comment>
<dbReference type="AlphaFoldDB" id="A0A2T1AJU4"/>
<dbReference type="Proteomes" id="UP000237718">
    <property type="component" value="Unassembled WGS sequence"/>
</dbReference>
<dbReference type="GO" id="GO:0106026">
    <property type="term" value="F:Gly-tRNA(Ala) deacylase activity"/>
    <property type="evidence" value="ECO:0007669"/>
    <property type="project" value="UniProtKB-UniRule"/>
</dbReference>
<comment type="catalytic activity">
    <reaction evidence="2">
        <text>a D-aminoacyl-tRNA + H2O = a tRNA + a D-alpha-amino acid + H(+)</text>
        <dbReference type="Rhea" id="RHEA:13953"/>
        <dbReference type="Rhea" id="RHEA-COMP:10123"/>
        <dbReference type="Rhea" id="RHEA-COMP:10124"/>
        <dbReference type="ChEBI" id="CHEBI:15377"/>
        <dbReference type="ChEBI" id="CHEBI:15378"/>
        <dbReference type="ChEBI" id="CHEBI:59871"/>
        <dbReference type="ChEBI" id="CHEBI:78442"/>
        <dbReference type="ChEBI" id="CHEBI:79333"/>
        <dbReference type="EC" id="3.1.1.96"/>
    </reaction>
</comment>
<proteinExistence type="inferred from homology"/>
<organism evidence="3 5">
    <name type="scientific">Tritonibacter scottomollicae</name>
    <name type="common">Epibacterium scottomollicae</name>
    <dbReference type="NCBI Taxonomy" id="483013"/>
    <lineage>
        <taxon>Bacteria</taxon>
        <taxon>Pseudomonadati</taxon>
        <taxon>Pseudomonadota</taxon>
        <taxon>Alphaproteobacteria</taxon>
        <taxon>Rhodobacterales</taxon>
        <taxon>Paracoccaceae</taxon>
        <taxon>Tritonibacter</taxon>
    </lineage>
</organism>
<dbReference type="CDD" id="cd00563">
    <property type="entry name" value="Dtyr_deacylase"/>
    <property type="match status" value="1"/>
</dbReference>
<dbReference type="GO" id="GO:0043908">
    <property type="term" value="F:Ser(Gly)-tRNA(Ala) hydrolase activity"/>
    <property type="evidence" value="ECO:0007669"/>
    <property type="project" value="UniProtKB-UniRule"/>
</dbReference>
<dbReference type="RefSeq" id="WP_106162887.1">
    <property type="nucleotide sequence ID" value="NZ_CP136704.1"/>
</dbReference>
<reference evidence="3 5" key="1">
    <citation type="submission" date="2018-03" db="EMBL/GenBank/DDBJ databases">
        <title>Genomic Encyclopedia of Archaeal and Bacterial Type Strains, Phase II (KMG-II): from individual species to whole genera.</title>
        <authorList>
            <person name="Goeker M."/>
        </authorList>
    </citation>
    <scope>NUCLEOTIDE SEQUENCE [LARGE SCALE GENOMIC DNA]</scope>
    <source>
        <strain evidence="3 5">DSM 25328</strain>
    </source>
</reference>
<keyword evidence="2" id="KW-0694">RNA-binding</keyword>